<accession>A0A0U1L132</accession>
<dbReference type="InterPro" id="IPR022532">
    <property type="entry name" value="DUF3696"/>
</dbReference>
<dbReference type="Proteomes" id="UP000049855">
    <property type="component" value="Unassembled WGS sequence"/>
</dbReference>
<sequence length="635" mass="72060">MITQWTAANFKSVVKEVPIDMAPLTILAGPNSSGKSTLLQSLLLVSQTLANKVGSRSVILNGMLTHLGQFDDIKTYGSEHDQITIGWTCHPTAEAQAGRISNARFSNYIFWRNYTIKEITCKLAFDNNPGSPECDQFQLQPRVFLFSISVLISGEDKTDRRYNLTISPSTSEVAKMENCEVDGSGTESIRGSLEYDIELDLDSLEDMREEFMTAEAVGCTLKHFLPTHLTIRVNIIEEIARQIQKAFLEDTPRDRRLLLQERELVIPDAVFDSLQVRMKNKYQNLFEQNNDMFDIGSGITVRDWRERYRKLPLEIKRDFRSEIDTLAADKSGLFSLIVSALRRERKASEPEYRLIQLPLPFELQKAVAYLEHIFTSSVKYLGPLRDDPKPLYPLAAYADPTDVGIRGEMTAAVLNLHREDLIKYIPTSAFLQKTFEPTIAVRSLDVAVADWVKYLGVAESVYTLDKGKLGHEMKVALDENGPKRDLTHVGVGVSQVLPILVMSLLAEPDTMLVFEQPELHLHPKVQTRLADFFLSLALMGRQCLIETHSEYLINRLRYRAATEADGNRVTEKLKIYFIENNEGASEFREVEVNEYGAIINWPEGFFDQSQREVEEILLAAMKKKRAKKNGVPENV</sequence>
<dbReference type="InterPro" id="IPR051396">
    <property type="entry name" value="Bact_Antivir_Def_Nuclease"/>
</dbReference>
<evidence type="ECO:0000313" key="3">
    <source>
        <dbReference type="EMBL" id="CQR72614.1"/>
    </source>
</evidence>
<proteinExistence type="predicted"/>
<name>A0A0U1L132_9FIRM</name>
<dbReference type="PANTHER" id="PTHR43581">
    <property type="entry name" value="ATP/GTP PHOSPHATASE"/>
    <property type="match status" value="1"/>
</dbReference>
<dbReference type="Gene3D" id="3.40.50.300">
    <property type="entry name" value="P-loop containing nucleotide triphosphate hydrolases"/>
    <property type="match status" value="1"/>
</dbReference>
<organism evidence="3 4">
    <name type="scientific">Sporomusa ovata</name>
    <dbReference type="NCBI Taxonomy" id="2378"/>
    <lineage>
        <taxon>Bacteria</taxon>
        <taxon>Bacillati</taxon>
        <taxon>Bacillota</taxon>
        <taxon>Negativicutes</taxon>
        <taxon>Selenomonadales</taxon>
        <taxon>Sporomusaceae</taxon>
        <taxon>Sporomusa</taxon>
    </lineage>
</organism>
<reference evidence="4" key="1">
    <citation type="submission" date="2015-03" db="EMBL/GenBank/DDBJ databases">
        <authorList>
            <person name="Nijsse Bart"/>
        </authorList>
    </citation>
    <scope>NUCLEOTIDE SEQUENCE [LARGE SCALE GENOMIC DNA]</scope>
</reference>
<dbReference type="Pfam" id="PF13175">
    <property type="entry name" value="AAA_15"/>
    <property type="match status" value="1"/>
</dbReference>
<evidence type="ECO:0000313" key="4">
    <source>
        <dbReference type="Proteomes" id="UP000049855"/>
    </source>
</evidence>
<feature type="domain" description="DUF3696" evidence="1">
    <location>
        <begin position="571"/>
        <end position="615"/>
    </location>
</feature>
<dbReference type="EMBL" id="CTRP01000010">
    <property type="protein sequence ID" value="CQR72614.1"/>
    <property type="molecule type" value="Genomic_DNA"/>
</dbReference>
<dbReference type="RefSeq" id="WP_021167324.1">
    <property type="nucleotide sequence ID" value="NZ_CTRP01000010.1"/>
</dbReference>
<dbReference type="AlphaFoldDB" id="A0A0U1L132"/>
<evidence type="ECO:0000259" key="1">
    <source>
        <dbReference type="Pfam" id="PF12476"/>
    </source>
</evidence>
<dbReference type="InterPro" id="IPR041685">
    <property type="entry name" value="AAA_GajA/Old/RecF-like"/>
</dbReference>
<feature type="domain" description="Endonuclease GajA/Old nuclease/RecF-like AAA" evidence="2">
    <location>
        <begin position="472"/>
        <end position="553"/>
    </location>
</feature>
<evidence type="ECO:0008006" key="5">
    <source>
        <dbReference type="Google" id="ProtNLM"/>
    </source>
</evidence>
<dbReference type="PANTHER" id="PTHR43581:SF2">
    <property type="entry name" value="EXCINUCLEASE ATPASE SUBUNIT"/>
    <property type="match status" value="1"/>
</dbReference>
<evidence type="ECO:0000259" key="2">
    <source>
        <dbReference type="Pfam" id="PF13175"/>
    </source>
</evidence>
<protein>
    <recommendedName>
        <fullName evidence="5">DUF3696 domain-containing protein</fullName>
    </recommendedName>
</protein>
<gene>
    <name evidence="3" type="ORF">SpAn4DRAFT_3074</name>
</gene>
<keyword evidence="4" id="KW-1185">Reference proteome</keyword>
<dbReference type="SUPFAM" id="SSF52540">
    <property type="entry name" value="P-loop containing nucleoside triphosphate hydrolases"/>
    <property type="match status" value="1"/>
</dbReference>
<dbReference type="Pfam" id="PF12476">
    <property type="entry name" value="DUF3696"/>
    <property type="match status" value="1"/>
</dbReference>
<dbReference type="InterPro" id="IPR027417">
    <property type="entry name" value="P-loop_NTPase"/>
</dbReference>